<protein>
    <recommendedName>
        <fullName evidence="4">DUF930 domain-containing protein</fullName>
    </recommendedName>
</protein>
<evidence type="ECO:0008006" key="4">
    <source>
        <dbReference type="Google" id="ProtNLM"/>
    </source>
</evidence>
<feature type="chain" id="PRO_5045724008" description="DUF930 domain-containing protein" evidence="1">
    <location>
        <begin position="21"/>
        <end position="129"/>
    </location>
</feature>
<reference evidence="2 3" key="1">
    <citation type="submission" date="2023-07" db="EMBL/GenBank/DDBJ databases">
        <title>Genomic Encyclopedia of Type Strains, Phase IV (KMG-IV): sequencing the most valuable type-strain genomes for metagenomic binning, comparative biology and taxonomic classification.</title>
        <authorList>
            <person name="Goeker M."/>
        </authorList>
    </citation>
    <scope>NUCLEOTIDE SEQUENCE [LARGE SCALE GENOMIC DNA]</scope>
    <source>
        <strain evidence="2 3">DSM 100301</strain>
    </source>
</reference>
<feature type="signal peptide" evidence="1">
    <location>
        <begin position="1"/>
        <end position="20"/>
    </location>
</feature>
<dbReference type="EMBL" id="JAUSWH010000001">
    <property type="protein sequence ID" value="MDQ0454354.1"/>
    <property type="molecule type" value="Genomic_DNA"/>
</dbReference>
<dbReference type="InterPro" id="IPR009273">
    <property type="entry name" value="DUF930"/>
</dbReference>
<evidence type="ECO:0000256" key="1">
    <source>
        <dbReference type="SAM" id="SignalP"/>
    </source>
</evidence>
<comment type="caution">
    <text evidence="2">The sequence shown here is derived from an EMBL/GenBank/DDBJ whole genome shotgun (WGS) entry which is preliminary data.</text>
</comment>
<accession>A0ABU0I7Z2</accession>
<sequence>MRILMSAGCFGLIFASSAFALDPATTRQLKALTPSERLEQRCDMEAMSRIGKEKRGLSPDKVIAYTFGKTLADGSHLRAPGAVVRSKGAWYRLKYDCVATNGNLDIKSFSYQVGAEVPKASWGKYYLYD</sequence>
<dbReference type="RefSeq" id="WP_307156532.1">
    <property type="nucleotide sequence ID" value="NZ_JAUSWH010000001.1"/>
</dbReference>
<evidence type="ECO:0000313" key="3">
    <source>
        <dbReference type="Proteomes" id="UP001235269"/>
    </source>
</evidence>
<keyword evidence="1" id="KW-0732">Signal</keyword>
<organism evidence="2 3">
    <name type="scientific">Rhizobium paknamense</name>
    <dbReference type="NCBI Taxonomy" id="1206817"/>
    <lineage>
        <taxon>Bacteria</taxon>
        <taxon>Pseudomonadati</taxon>
        <taxon>Pseudomonadota</taxon>
        <taxon>Alphaproteobacteria</taxon>
        <taxon>Hyphomicrobiales</taxon>
        <taxon>Rhizobiaceae</taxon>
        <taxon>Rhizobium/Agrobacterium group</taxon>
        <taxon>Rhizobium</taxon>
    </lineage>
</organism>
<dbReference type="Proteomes" id="UP001235269">
    <property type="component" value="Unassembled WGS sequence"/>
</dbReference>
<proteinExistence type="predicted"/>
<keyword evidence="3" id="KW-1185">Reference proteome</keyword>
<dbReference type="Pfam" id="PF06059">
    <property type="entry name" value="DUF930"/>
    <property type="match status" value="1"/>
</dbReference>
<gene>
    <name evidence="2" type="ORF">QO005_000669</name>
</gene>
<name>A0ABU0I7Z2_9HYPH</name>
<evidence type="ECO:0000313" key="2">
    <source>
        <dbReference type="EMBL" id="MDQ0454354.1"/>
    </source>
</evidence>